<dbReference type="InterPro" id="IPR050250">
    <property type="entry name" value="Macrolide_Exporter_MacB"/>
</dbReference>
<feature type="transmembrane region" description="Helical" evidence="7">
    <location>
        <begin position="370"/>
        <end position="392"/>
    </location>
</feature>
<keyword evidence="2" id="KW-1003">Cell membrane</keyword>
<feature type="transmembrane region" description="Helical" evidence="7">
    <location>
        <begin position="335"/>
        <end position="358"/>
    </location>
</feature>
<evidence type="ECO:0000256" key="3">
    <source>
        <dbReference type="ARBA" id="ARBA00022692"/>
    </source>
</evidence>
<protein>
    <submittedName>
        <fullName evidence="10">ABC transporter permease</fullName>
    </submittedName>
</protein>
<reference evidence="10" key="1">
    <citation type="submission" date="2023-07" db="EMBL/GenBank/DDBJ databases">
        <title>The genome sequence of Rhodocytophaga aerolata KACC 12507.</title>
        <authorList>
            <person name="Zhang X."/>
        </authorList>
    </citation>
    <scope>NUCLEOTIDE SEQUENCE</scope>
    <source>
        <strain evidence="10">KACC 12507</strain>
    </source>
</reference>
<feature type="domain" description="MacB-like periplasmic core" evidence="9">
    <location>
        <begin position="23"/>
        <end position="244"/>
    </location>
</feature>
<evidence type="ECO:0000256" key="7">
    <source>
        <dbReference type="SAM" id="Phobius"/>
    </source>
</evidence>
<accession>A0ABT8RBZ2</accession>
<evidence type="ECO:0000259" key="9">
    <source>
        <dbReference type="Pfam" id="PF12704"/>
    </source>
</evidence>
<dbReference type="EMBL" id="JAUKPO010000011">
    <property type="protein sequence ID" value="MDO1448272.1"/>
    <property type="molecule type" value="Genomic_DNA"/>
</dbReference>
<keyword evidence="11" id="KW-1185">Reference proteome</keyword>
<dbReference type="RefSeq" id="WP_302039077.1">
    <property type="nucleotide sequence ID" value="NZ_JAUKPO010000011.1"/>
</dbReference>
<evidence type="ECO:0000313" key="11">
    <source>
        <dbReference type="Proteomes" id="UP001168528"/>
    </source>
</evidence>
<dbReference type="InterPro" id="IPR025857">
    <property type="entry name" value="MacB_PCD"/>
</dbReference>
<dbReference type="PANTHER" id="PTHR30572:SF4">
    <property type="entry name" value="ABC TRANSPORTER PERMEASE YTRF"/>
    <property type="match status" value="1"/>
</dbReference>
<feature type="transmembrane region" description="Helical" evidence="7">
    <location>
        <begin position="20"/>
        <end position="44"/>
    </location>
</feature>
<dbReference type="Proteomes" id="UP001168528">
    <property type="component" value="Unassembled WGS sequence"/>
</dbReference>
<gene>
    <name evidence="10" type="ORF">Q0590_18500</name>
</gene>
<keyword evidence="5 7" id="KW-0472">Membrane</keyword>
<evidence type="ECO:0000313" key="10">
    <source>
        <dbReference type="EMBL" id="MDO1448272.1"/>
    </source>
</evidence>
<dbReference type="Pfam" id="PF12704">
    <property type="entry name" value="MacB_PCD"/>
    <property type="match status" value="1"/>
</dbReference>
<name>A0ABT8RBZ2_9BACT</name>
<evidence type="ECO:0000256" key="1">
    <source>
        <dbReference type="ARBA" id="ARBA00004651"/>
    </source>
</evidence>
<dbReference type="PANTHER" id="PTHR30572">
    <property type="entry name" value="MEMBRANE COMPONENT OF TRANSPORTER-RELATED"/>
    <property type="match status" value="1"/>
</dbReference>
<organism evidence="10 11">
    <name type="scientific">Rhodocytophaga aerolata</name>
    <dbReference type="NCBI Taxonomy" id="455078"/>
    <lineage>
        <taxon>Bacteria</taxon>
        <taxon>Pseudomonadati</taxon>
        <taxon>Bacteroidota</taxon>
        <taxon>Cytophagia</taxon>
        <taxon>Cytophagales</taxon>
        <taxon>Rhodocytophagaceae</taxon>
        <taxon>Rhodocytophaga</taxon>
    </lineage>
</organism>
<keyword evidence="3 7" id="KW-0812">Transmembrane</keyword>
<feature type="domain" description="ABC3 transporter permease C-terminal" evidence="8">
    <location>
        <begin position="283"/>
        <end position="402"/>
    </location>
</feature>
<evidence type="ECO:0000256" key="5">
    <source>
        <dbReference type="ARBA" id="ARBA00023136"/>
    </source>
</evidence>
<keyword evidence="4 7" id="KW-1133">Transmembrane helix</keyword>
<proteinExistence type="inferred from homology"/>
<comment type="similarity">
    <text evidence="6">Belongs to the ABC-4 integral membrane protein family.</text>
</comment>
<evidence type="ECO:0000256" key="6">
    <source>
        <dbReference type="ARBA" id="ARBA00038076"/>
    </source>
</evidence>
<comment type="caution">
    <text evidence="10">The sequence shown here is derived from an EMBL/GenBank/DDBJ whole genome shotgun (WGS) entry which is preliminary data.</text>
</comment>
<sequence length="409" mass="45448">MLKNIFIAFVLALENIRTHFFHTVLSVLGIVIGVTALVAILSLIDGMQKYAFEQINKVQSVKSIVIRTDRYKWVDNIRIKKDSLIYLTHSDFLNLKTRLTLPATCYFYAQHAGEITFKETNQEMGSGITGASASFPDYVKLAHGRLFTEAEVRQATDVVLINYFLASKLANATPIDQLLGKKMLYRDRELTIAGVMAKDEAEEAARIIIPITLFSLKDYEESPPQCIIESAKVENVLALRSQVENWLKATFQANASEFVVGTDDNRLKQIARDFLLFKVIMSMIVGISIVVGGVGVMNVLLISVTERTVEIGIRKAMGAKRRDILLQFLSESVTISAFGSSLGLVLGILSTFAIVPIIKAFVPVPFEASYTWNTLIIIAVIALFIGIVFGTYPAMRASRLDPVEAIRRE</sequence>
<feature type="transmembrane region" description="Helical" evidence="7">
    <location>
        <begin position="275"/>
        <end position="302"/>
    </location>
</feature>
<evidence type="ECO:0000259" key="8">
    <source>
        <dbReference type="Pfam" id="PF02687"/>
    </source>
</evidence>
<dbReference type="Pfam" id="PF02687">
    <property type="entry name" value="FtsX"/>
    <property type="match status" value="1"/>
</dbReference>
<evidence type="ECO:0000256" key="2">
    <source>
        <dbReference type="ARBA" id="ARBA00022475"/>
    </source>
</evidence>
<dbReference type="InterPro" id="IPR003838">
    <property type="entry name" value="ABC3_permease_C"/>
</dbReference>
<comment type="subcellular location">
    <subcellularLocation>
        <location evidence="1">Cell membrane</location>
        <topology evidence="1">Multi-pass membrane protein</topology>
    </subcellularLocation>
</comment>
<evidence type="ECO:0000256" key="4">
    <source>
        <dbReference type="ARBA" id="ARBA00022989"/>
    </source>
</evidence>